<reference evidence="1" key="1">
    <citation type="journal article" date="2021" name="Proc. Natl. Acad. Sci. U.S.A.">
        <title>A Catalog of Tens of Thousands of Viruses from Human Metagenomes Reveals Hidden Associations with Chronic Diseases.</title>
        <authorList>
            <person name="Tisza M.J."/>
            <person name="Buck C.B."/>
        </authorList>
    </citation>
    <scope>NUCLEOTIDE SEQUENCE</scope>
    <source>
        <strain evidence="1">Ct0uL16</strain>
    </source>
</reference>
<proteinExistence type="predicted"/>
<name>A0A8S5Q6F5_9CAUD</name>
<evidence type="ECO:0000313" key="1">
    <source>
        <dbReference type="EMBL" id="DAE14285.1"/>
    </source>
</evidence>
<dbReference type="EMBL" id="BK015578">
    <property type="protein sequence ID" value="DAE14285.1"/>
    <property type="molecule type" value="Genomic_DNA"/>
</dbReference>
<accession>A0A8S5Q6F5</accession>
<sequence length="201" mass="24167">MRNPMNSWAKSDTDFQEHECECWPHKKVKAFDKIGKNDFDLMTRLRNAGTDHRKFMRMITVYVDITAPLYWWKEFDTYKVGTVANSCSTMHKIAAKEFTLEDFSCEHLENSWLAHLKETIRLLNEARDAYHRCNTDAKKEWWWQLIQLLPSSYNQKRTVMLNYEVLANIYKSRKNHKLDEWVRFCEWIEALPYSELITGKE</sequence>
<protein>
    <submittedName>
        <fullName evidence="1">Uncharacterized protein</fullName>
    </submittedName>
</protein>
<organism evidence="1">
    <name type="scientific">Siphoviridae sp. ct0uL16</name>
    <dbReference type="NCBI Taxonomy" id="2825299"/>
    <lineage>
        <taxon>Viruses</taxon>
        <taxon>Duplodnaviria</taxon>
        <taxon>Heunggongvirae</taxon>
        <taxon>Uroviricota</taxon>
        <taxon>Caudoviricetes</taxon>
    </lineage>
</organism>